<evidence type="ECO:0000313" key="10">
    <source>
        <dbReference type="EMBL" id="GAU87288.1"/>
    </source>
</evidence>
<keyword evidence="6" id="KW-0969">Cilium</keyword>
<evidence type="ECO:0000256" key="2">
    <source>
        <dbReference type="ARBA" id="ARBA00010500"/>
    </source>
</evidence>
<keyword evidence="5" id="KW-0970">Cilium biogenesis/degradation</keyword>
<evidence type="ECO:0000256" key="5">
    <source>
        <dbReference type="ARBA" id="ARBA00022794"/>
    </source>
</evidence>
<dbReference type="GO" id="GO:0036064">
    <property type="term" value="C:ciliary basal body"/>
    <property type="evidence" value="ECO:0007669"/>
    <property type="project" value="TreeGrafter"/>
</dbReference>
<dbReference type="STRING" id="947166.A0A1D1UMB2"/>
<comment type="caution">
    <text evidence="10">The sequence shown here is derived from an EMBL/GenBank/DDBJ whole genome shotgun (WGS) entry which is preliminary data.</text>
</comment>
<gene>
    <name evidence="10" type="primary">RvY_00167-1</name>
    <name evidence="10" type="synonym">RvY_00167.1</name>
    <name evidence="10" type="ORF">RvY_00167</name>
</gene>
<dbReference type="OrthoDB" id="10251073at2759"/>
<sequence>MAVHSFTVRVSAKADIGNLRQDLLKEVQTVTADRKILTDMVDSAMTDPSSEHKVKGEAFKDALIMLHQYLTNLDLIKNELAETEVVIGRNQSEFAKKVKELQDNCRNERVIAANVVFGCCVVTLVEYPGFLAAGNKSLGLIFYNGHYMCFREADAAERFAQHPEKYMTDLLTITRKRSVLEKLLGLVVTETAEDNIEHLKRRIPYCEDSKKGAVKIDVAIQPELHPVASHWDSNYEWNVDQEVQTNKESGTAAVKPLQYLAGLRGGPEAFNKIRFKQIGLSSDQLEELAELSAAPSI</sequence>
<accession>A0A1D1UMB2</accession>
<evidence type="ECO:0000256" key="7">
    <source>
        <dbReference type="ARBA" id="ARBA00023212"/>
    </source>
</evidence>
<comment type="subcellular location">
    <subcellularLocation>
        <location evidence="1">Cytoplasm</location>
        <location evidence="1">Cytoskeleton</location>
        <location evidence="1">Cilium axoneme</location>
    </subcellularLocation>
</comment>
<evidence type="ECO:0000256" key="9">
    <source>
        <dbReference type="ARBA" id="ARBA00045321"/>
    </source>
</evidence>
<keyword evidence="7" id="KW-0206">Cytoskeleton</keyword>
<dbReference type="GO" id="GO:0005930">
    <property type="term" value="C:axoneme"/>
    <property type="evidence" value="ECO:0007669"/>
    <property type="project" value="UniProtKB-SubCell"/>
</dbReference>
<dbReference type="AlphaFoldDB" id="A0A1D1UMB2"/>
<evidence type="ECO:0000256" key="8">
    <source>
        <dbReference type="ARBA" id="ARBA00023273"/>
    </source>
</evidence>
<reference evidence="10 11" key="1">
    <citation type="journal article" date="2016" name="Nat. Commun.">
        <title>Extremotolerant tardigrade genome and improved radiotolerance of human cultured cells by tardigrade-unique protein.</title>
        <authorList>
            <person name="Hashimoto T."/>
            <person name="Horikawa D.D."/>
            <person name="Saito Y."/>
            <person name="Kuwahara H."/>
            <person name="Kozuka-Hata H."/>
            <person name="Shin-I T."/>
            <person name="Minakuchi Y."/>
            <person name="Ohishi K."/>
            <person name="Motoyama A."/>
            <person name="Aizu T."/>
            <person name="Enomoto A."/>
            <person name="Kondo K."/>
            <person name="Tanaka S."/>
            <person name="Hara Y."/>
            <person name="Koshikawa S."/>
            <person name="Sagara H."/>
            <person name="Miura T."/>
            <person name="Yokobori S."/>
            <person name="Miyagawa K."/>
            <person name="Suzuki Y."/>
            <person name="Kubo T."/>
            <person name="Oyama M."/>
            <person name="Kohara Y."/>
            <person name="Fujiyama A."/>
            <person name="Arakawa K."/>
            <person name="Katayama T."/>
            <person name="Toyoda A."/>
            <person name="Kunieda T."/>
        </authorList>
    </citation>
    <scope>NUCLEOTIDE SEQUENCE [LARGE SCALE GENOMIC DNA]</scope>
    <source>
        <strain evidence="10 11">YOKOZUNA-1</strain>
    </source>
</reference>
<keyword evidence="4" id="KW-0963">Cytoplasm</keyword>
<dbReference type="PANTHER" id="PTHR21442:SF0">
    <property type="entry name" value="CILIA- AND FLAGELLA-ASSOCIATED PROTEIN 206"/>
    <property type="match status" value="1"/>
</dbReference>
<dbReference type="GO" id="GO:0003356">
    <property type="term" value="P:regulation of cilium beat frequency"/>
    <property type="evidence" value="ECO:0007669"/>
    <property type="project" value="TreeGrafter"/>
</dbReference>
<keyword evidence="8" id="KW-0966">Cell projection</keyword>
<protein>
    <recommendedName>
        <fullName evidence="3">Cilia- and flagella-associated protein 206</fullName>
    </recommendedName>
</protein>
<comment type="similarity">
    <text evidence="2">Belongs to the CFAP206 family.</text>
</comment>
<evidence type="ECO:0000256" key="1">
    <source>
        <dbReference type="ARBA" id="ARBA00004430"/>
    </source>
</evidence>
<dbReference type="PANTHER" id="PTHR21442">
    <property type="entry name" value="CILIA- AND FLAGELLA-ASSOCIATED PROTEIN 206"/>
    <property type="match status" value="1"/>
</dbReference>
<name>A0A1D1UMB2_RAMVA</name>
<dbReference type="EMBL" id="BDGG01000001">
    <property type="protein sequence ID" value="GAU87288.1"/>
    <property type="molecule type" value="Genomic_DNA"/>
</dbReference>
<evidence type="ECO:0000256" key="6">
    <source>
        <dbReference type="ARBA" id="ARBA00023069"/>
    </source>
</evidence>
<proteinExistence type="inferred from homology"/>
<evidence type="ECO:0000256" key="3">
    <source>
        <dbReference type="ARBA" id="ARBA00021602"/>
    </source>
</evidence>
<comment type="function">
    <text evidence="9">Essential for sperm motility and is involved in the regulation of the beating frequency of motile cilia on the epithelial cells of the respiratory tract. Required for the establishment of radial spokes in sperm flagella.</text>
</comment>
<keyword evidence="11" id="KW-1185">Reference proteome</keyword>
<evidence type="ECO:0000256" key="4">
    <source>
        <dbReference type="ARBA" id="ARBA00022490"/>
    </source>
</evidence>
<evidence type="ECO:0000313" key="11">
    <source>
        <dbReference type="Proteomes" id="UP000186922"/>
    </source>
</evidence>
<dbReference type="InterPro" id="IPR021897">
    <property type="entry name" value="FAP206"/>
</dbReference>
<dbReference type="GO" id="GO:0030030">
    <property type="term" value="P:cell projection organization"/>
    <property type="evidence" value="ECO:0007669"/>
    <property type="project" value="UniProtKB-KW"/>
</dbReference>
<organism evidence="10 11">
    <name type="scientific">Ramazzottius varieornatus</name>
    <name type="common">Water bear</name>
    <name type="synonym">Tardigrade</name>
    <dbReference type="NCBI Taxonomy" id="947166"/>
    <lineage>
        <taxon>Eukaryota</taxon>
        <taxon>Metazoa</taxon>
        <taxon>Ecdysozoa</taxon>
        <taxon>Tardigrada</taxon>
        <taxon>Eutardigrada</taxon>
        <taxon>Parachela</taxon>
        <taxon>Hypsibioidea</taxon>
        <taxon>Ramazzottiidae</taxon>
        <taxon>Ramazzottius</taxon>
    </lineage>
</organism>
<dbReference type="Pfam" id="PF12018">
    <property type="entry name" value="FAP206"/>
    <property type="match status" value="1"/>
</dbReference>
<dbReference type="Proteomes" id="UP000186922">
    <property type="component" value="Unassembled WGS sequence"/>
</dbReference>